<evidence type="ECO:0000256" key="6">
    <source>
        <dbReference type="ARBA" id="ARBA00023136"/>
    </source>
</evidence>
<comment type="similarity">
    <text evidence="2">Belongs to the outer membrane factor (OMF) (TC 1.B.17) family.</text>
</comment>
<dbReference type="SUPFAM" id="SSF56954">
    <property type="entry name" value="Outer membrane efflux proteins (OEP)"/>
    <property type="match status" value="1"/>
</dbReference>
<keyword evidence="9" id="KW-0732">Signal</keyword>
<dbReference type="OrthoDB" id="9789368at2"/>
<dbReference type="InterPro" id="IPR010130">
    <property type="entry name" value="T1SS_OMP_TolC"/>
</dbReference>
<dbReference type="AlphaFoldDB" id="A0A3A1P0H8"/>
<keyword evidence="8" id="KW-0175">Coiled coil</keyword>
<feature type="signal peptide" evidence="9">
    <location>
        <begin position="1"/>
        <end position="21"/>
    </location>
</feature>
<dbReference type="Pfam" id="PF02321">
    <property type="entry name" value="OEP"/>
    <property type="match status" value="2"/>
</dbReference>
<keyword evidence="3" id="KW-0813">Transport</keyword>
<dbReference type="GO" id="GO:1990281">
    <property type="term" value="C:efflux pump complex"/>
    <property type="evidence" value="ECO:0007669"/>
    <property type="project" value="TreeGrafter"/>
</dbReference>
<keyword evidence="5" id="KW-0812">Transmembrane</keyword>
<protein>
    <submittedName>
        <fullName evidence="10">Type I secretion protein TolC</fullName>
    </submittedName>
</protein>
<evidence type="ECO:0000313" key="10">
    <source>
        <dbReference type="EMBL" id="RIV82176.1"/>
    </source>
</evidence>
<dbReference type="Proteomes" id="UP000265366">
    <property type="component" value="Unassembled WGS sequence"/>
</dbReference>
<dbReference type="PANTHER" id="PTHR30026:SF20">
    <property type="entry name" value="OUTER MEMBRANE PROTEIN TOLC"/>
    <property type="match status" value="1"/>
</dbReference>
<evidence type="ECO:0000256" key="8">
    <source>
        <dbReference type="SAM" id="Coils"/>
    </source>
</evidence>
<evidence type="ECO:0000256" key="4">
    <source>
        <dbReference type="ARBA" id="ARBA00022452"/>
    </source>
</evidence>
<dbReference type="PANTHER" id="PTHR30026">
    <property type="entry name" value="OUTER MEMBRANE PROTEIN TOLC"/>
    <property type="match status" value="1"/>
</dbReference>
<proteinExistence type="inferred from homology"/>
<dbReference type="EMBL" id="QXFM01000121">
    <property type="protein sequence ID" value="RIV82176.1"/>
    <property type="molecule type" value="Genomic_DNA"/>
</dbReference>
<dbReference type="GO" id="GO:0015562">
    <property type="term" value="F:efflux transmembrane transporter activity"/>
    <property type="evidence" value="ECO:0007669"/>
    <property type="project" value="InterPro"/>
</dbReference>
<comment type="subcellular location">
    <subcellularLocation>
        <location evidence="1">Cell outer membrane</location>
    </subcellularLocation>
</comment>
<gene>
    <name evidence="10" type="ORF">D2V17_15995</name>
</gene>
<name>A0A3A1P0H8_9SPHN</name>
<comment type="caution">
    <text evidence="10">The sequence shown here is derived from an EMBL/GenBank/DDBJ whole genome shotgun (WGS) entry which is preliminary data.</text>
</comment>
<evidence type="ECO:0000256" key="2">
    <source>
        <dbReference type="ARBA" id="ARBA00007613"/>
    </source>
</evidence>
<dbReference type="Gene3D" id="1.20.1600.10">
    <property type="entry name" value="Outer membrane efflux proteins (OEP)"/>
    <property type="match status" value="1"/>
</dbReference>
<organism evidence="10 11">
    <name type="scientific">Aurantiacibacter xanthus</name>
    <dbReference type="NCBI Taxonomy" id="1784712"/>
    <lineage>
        <taxon>Bacteria</taxon>
        <taxon>Pseudomonadati</taxon>
        <taxon>Pseudomonadota</taxon>
        <taxon>Alphaproteobacteria</taxon>
        <taxon>Sphingomonadales</taxon>
        <taxon>Erythrobacteraceae</taxon>
        <taxon>Aurantiacibacter</taxon>
    </lineage>
</organism>
<keyword evidence="11" id="KW-1185">Reference proteome</keyword>
<dbReference type="InterPro" id="IPR051906">
    <property type="entry name" value="TolC-like"/>
</dbReference>
<dbReference type="GO" id="GO:0015288">
    <property type="term" value="F:porin activity"/>
    <property type="evidence" value="ECO:0007669"/>
    <property type="project" value="TreeGrafter"/>
</dbReference>
<sequence>MTRHVLSGLASVMALVATPCAAETLAEAVQSALLSNPALNAEEARQEALAETPEQARARGRLTAALGGTGGYDRFDYDTGGGATISASLPLWTGGRVSSAVRAAQHDVSAGEEGLRDAASVLITQVVMAYADVLYGQQAMAIVETDIGLLHQQVAEATARYDLGRATLTDVAQLEAQLAGAQGQLADARAALEGAKAQYRTLVGRDPETLDPLPDLAGLPPTRELAREQALADNPLYRRGDEAVQAAAARVGEARSQGAPTVSLDGDYGYGFSDVRNDGYVRSNAVGVTLHVPILTGGLVASQVRQASAELRAARFDMDAAGRDALRQVDTAWARLAAARARLEANQRRLEAADLALSGVRAEYAYDLRSTLDILVADENLRAARLALAQSRSDVLLAQAALLRSTGSLSFASFAASGEQD</sequence>
<keyword evidence="7" id="KW-0998">Cell outer membrane</keyword>
<evidence type="ECO:0000256" key="3">
    <source>
        <dbReference type="ARBA" id="ARBA00022448"/>
    </source>
</evidence>
<keyword evidence="4" id="KW-1134">Transmembrane beta strand</keyword>
<reference evidence="10 11" key="1">
    <citation type="submission" date="2018-08" db="EMBL/GenBank/DDBJ databases">
        <title>Erythrobacter zhengii sp.nov., a bacterium isolated from deep-sea sediment.</title>
        <authorList>
            <person name="Fang C."/>
            <person name="Wu Y.-H."/>
            <person name="Sun C."/>
            <person name="Wang H."/>
            <person name="Cheng H."/>
            <person name="Meng F.-X."/>
            <person name="Wang C.-S."/>
            <person name="Xu X.-W."/>
        </authorList>
    </citation>
    <scope>NUCLEOTIDE SEQUENCE [LARGE SCALE GENOMIC DNA]</scope>
    <source>
        <strain evidence="10 11">CCTCC AB 2015396</strain>
    </source>
</reference>
<evidence type="ECO:0000256" key="9">
    <source>
        <dbReference type="SAM" id="SignalP"/>
    </source>
</evidence>
<dbReference type="GO" id="GO:0009279">
    <property type="term" value="C:cell outer membrane"/>
    <property type="evidence" value="ECO:0007669"/>
    <property type="project" value="UniProtKB-SubCell"/>
</dbReference>
<accession>A0A3A1P0H8</accession>
<evidence type="ECO:0000256" key="1">
    <source>
        <dbReference type="ARBA" id="ARBA00004442"/>
    </source>
</evidence>
<evidence type="ECO:0000256" key="5">
    <source>
        <dbReference type="ARBA" id="ARBA00022692"/>
    </source>
</evidence>
<feature type="coiled-coil region" evidence="8">
    <location>
        <begin position="171"/>
        <end position="198"/>
    </location>
</feature>
<evidence type="ECO:0000256" key="7">
    <source>
        <dbReference type="ARBA" id="ARBA00023237"/>
    </source>
</evidence>
<dbReference type="NCBIfam" id="TIGR01844">
    <property type="entry name" value="type_I_sec_TolC"/>
    <property type="match status" value="1"/>
</dbReference>
<keyword evidence="6" id="KW-0472">Membrane</keyword>
<evidence type="ECO:0000313" key="11">
    <source>
        <dbReference type="Proteomes" id="UP000265366"/>
    </source>
</evidence>
<dbReference type="InterPro" id="IPR003423">
    <property type="entry name" value="OMP_efflux"/>
</dbReference>
<feature type="chain" id="PRO_5017411019" evidence="9">
    <location>
        <begin position="22"/>
        <end position="421"/>
    </location>
</feature>